<sequence>MVSDVERMAYPFYCQTFFNYFGRAPSVPHSLSFDRPSYKDCYGWTRDSANFLVVETYERHDDPTWSASDALALAELSLGMHYHVRGYHGVVNAPSILAPGLVLRPAAFNGYDTNGKPIPLQSIISSPNVDTIPDVSVDEVKVRVRTDGRFYTSDFGLFPQWFFKENPHLPYISVRPSDNELDGHRYRFAWYDMKQADFLPEQGSASKDIGLLKPQIVSEFTAMRTNLEKEIKAFTDRNEYGYSANDYKDLMHSTYGMKSINTVLLRAPQSFNHTLLSVCTFQRYFLESLAIFDYLRYWKRPENFVDNEPLPVRHDLMGIFTHQLSVAQDLYKKGVPVWLVRRPEDLPRNMNIRSAGRFVVPENLVKDVLPGFDPVWDDIDMSPLRIKSVYRIKDPDLHLGHTSFRHKSMSVGAFPAPALPTVHILPLSEFDQSGIAFDHDKFKDMPGPYFPAATASWLAALTQITPRARDLVQHTHFEILRGYAFLDPAIFSGNVEAKAVSKFITLWLLVRSPWLERALMSNSQSLQPFPQTQEWKDWLLHEIAPKLGLLSLPKSTSGGKTPGGSTRHEMFGIDLEYLTKPGCLTWDSRVLIAFSEIERLGIEEIQYPTDIVQQVVWDLNEHNFRSELVALDHCIHPRVSMRRMAADARNADLCDCFSQ</sequence>
<protein>
    <submittedName>
        <fullName evidence="1">Uncharacterized protein</fullName>
    </submittedName>
</protein>
<accession>A0A409X3J8</accession>
<feature type="non-terminal residue" evidence="1">
    <location>
        <position position="659"/>
    </location>
</feature>
<comment type="caution">
    <text evidence="1">The sequence shown here is derived from an EMBL/GenBank/DDBJ whole genome shotgun (WGS) entry which is preliminary data.</text>
</comment>
<evidence type="ECO:0000313" key="2">
    <source>
        <dbReference type="Proteomes" id="UP000284706"/>
    </source>
</evidence>
<dbReference type="AlphaFoldDB" id="A0A409X3J8"/>
<organism evidence="1 2">
    <name type="scientific">Gymnopilus dilepis</name>
    <dbReference type="NCBI Taxonomy" id="231916"/>
    <lineage>
        <taxon>Eukaryota</taxon>
        <taxon>Fungi</taxon>
        <taxon>Dikarya</taxon>
        <taxon>Basidiomycota</taxon>
        <taxon>Agaricomycotina</taxon>
        <taxon>Agaricomycetes</taxon>
        <taxon>Agaricomycetidae</taxon>
        <taxon>Agaricales</taxon>
        <taxon>Agaricineae</taxon>
        <taxon>Hymenogastraceae</taxon>
        <taxon>Gymnopilus</taxon>
    </lineage>
</organism>
<reference evidence="1 2" key="1">
    <citation type="journal article" date="2018" name="Evol. Lett.">
        <title>Horizontal gene cluster transfer increased hallucinogenic mushroom diversity.</title>
        <authorList>
            <person name="Reynolds H.T."/>
            <person name="Vijayakumar V."/>
            <person name="Gluck-Thaler E."/>
            <person name="Korotkin H.B."/>
            <person name="Matheny P.B."/>
            <person name="Slot J.C."/>
        </authorList>
    </citation>
    <scope>NUCLEOTIDE SEQUENCE [LARGE SCALE GENOMIC DNA]</scope>
    <source>
        <strain evidence="1 2">SRW20</strain>
    </source>
</reference>
<gene>
    <name evidence="1" type="ORF">CVT26_001014</name>
</gene>
<dbReference type="OrthoDB" id="2634326at2759"/>
<evidence type="ECO:0000313" key="1">
    <source>
        <dbReference type="EMBL" id="PPQ85327.1"/>
    </source>
</evidence>
<dbReference type="EMBL" id="NHYE01004320">
    <property type="protein sequence ID" value="PPQ85327.1"/>
    <property type="molecule type" value="Genomic_DNA"/>
</dbReference>
<name>A0A409X3J8_9AGAR</name>
<proteinExistence type="predicted"/>
<dbReference type="Proteomes" id="UP000284706">
    <property type="component" value="Unassembled WGS sequence"/>
</dbReference>
<keyword evidence="2" id="KW-1185">Reference proteome</keyword>
<dbReference type="InParanoid" id="A0A409X3J8"/>